<dbReference type="KEGG" id="pazo:AYR47_07955"/>
<evidence type="ECO:0008006" key="3">
    <source>
        <dbReference type="Google" id="ProtNLM"/>
    </source>
</evidence>
<protein>
    <recommendedName>
        <fullName evidence="3">DUF4145 domain-containing protein</fullName>
    </recommendedName>
</protein>
<evidence type="ECO:0000313" key="1">
    <source>
        <dbReference type="EMBL" id="AMN78260.1"/>
    </source>
</evidence>
<dbReference type="RefSeq" id="WP_061434821.1">
    <property type="nucleotide sequence ID" value="NZ_CP014546.1"/>
</dbReference>
<reference evidence="1 2" key="1">
    <citation type="submission" date="2016-02" db="EMBL/GenBank/DDBJ databases">
        <title>Complete genome sequence of Pseudomonas azotoformans S4.</title>
        <authorList>
            <person name="Fang Y."/>
            <person name="Wu L."/>
            <person name="Feng G."/>
        </authorList>
    </citation>
    <scope>NUCLEOTIDE SEQUENCE [LARGE SCALE GENOMIC DNA]</scope>
    <source>
        <strain evidence="1 2">S4</strain>
    </source>
</reference>
<dbReference type="Proteomes" id="UP000070516">
    <property type="component" value="Chromosome"/>
</dbReference>
<sequence>MFAGANVGEVYRKTFELLSEENDRGAVLLSGVITDGILDEMIKARLIGLPSARKGTLRFQYAAKIDLAFSLGLISLEMLTLLHSLRNARNTFAHEVVNSLNDAAISGAIKSVFDAVPSLYEGFMSNWIANLQATLRGVGVVDEAVIASVSPGDRARFNNYLALIAARLHEASIKVEKLIFSGI</sequence>
<dbReference type="InterPro" id="IPR038026">
    <property type="entry name" value="MtlR-like_sf"/>
</dbReference>
<gene>
    <name evidence="1" type="ORF">AYR47_07955</name>
</gene>
<dbReference type="SUPFAM" id="SSF158668">
    <property type="entry name" value="MtlR-like"/>
    <property type="match status" value="1"/>
</dbReference>
<organism evidence="1 2">
    <name type="scientific">Pseudomonas azotoformans</name>
    <dbReference type="NCBI Taxonomy" id="47878"/>
    <lineage>
        <taxon>Bacteria</taxon>
        <taxon>Pseudomonadati</taxon>
        <taxon>Pseudomonadota</taxon>
        <taxon>Gammaproteobacteria</taxon>
        <taxon>Pseudomonadales</taxon>
        <taxon>Pseudomonadaceae</taxon>
        <taxon>Pseudomonas</taxon>
    </lineage>
</organism>
<dbReference type="Gene3D" id="1.20.120.330">
    <property type="entry name" value="Nucleotidyltransferases domain 2"/>
    <property type="match status" value="1"/>
</dbReference>
<accession>A0A127HUW4</accession>
<name>A0A127HUW4_PSEAZ</name>
<dbReference type="AlphaFoldDB" id="A0A127HUW4"/>
<evidence type="ECO:0000313" key="2">
    <source>
        <dbReference type="Proteomes" id="UP000070516"/>
    </source>
</evidence>
<proteinExistence type="predicted"/>
<dbReference type="EMBL" id="CP014546">
    <property type="protein sequence ID" value="AMN78260.1"/>
    <property type="molecule type" value="Genomic_DNA"/>
</dbReference>